<proteinExistence type="predicted"/>
<evidence type="ECO:0000313" key="2">
    <source>
        <dbReference type="EMBL" id="SSC64887.1"/>
    </source>
</evidence>
<keyword evidence="3" id="KW-1185">Reference proteome</keyword>
<dbReference type="Proteomes" id="UP000254764">
    <property type="component" value="Unassembled WGS sequence"/>
</dbReference>
<organism evidence="2 3">
    <name type="scientific">Ciceribacter selenitireducens ATCC BAA-1503</name>
    <dbReference type="NCBI Taxonomy" id="1336235"/>
    <lineage>
        <taxon>Bacteria</taxon>
        <taxon>Pseudomonadati</taxon>
        <taxon>Pseudomonadota</taxon>
        <taxon>Alphaproteobacteria</taxon>
        <taxon>Hyphomicrobiales</taxon>
        <taxon>Rhizobiaceae</taxon>
        <taxon>Ciceribacter</taxon>
    </lineage>
</organism>
<gene>
    <name evidence="2" type="ORF">RHIZ70_595</name>
</gene>
<name>A0A376AB49_9HYPH</name>
<sequence length="40" mass="4072">MSPLRNRPVADAGSAGRGFDLVPVGGAGVGLVPTIRRQII</sequence>
<accession>A0A376AB49</accession>
<protein>
    <submittedName>
        <fullName evidence="2">Uncharacterized protein</fullName>
    </submittedName>
</protein>
<feature type="region of interest" description="Disordered" evidence="1">
    <location>
        <begin position="1"/>
        <end position="26"/>
    </location>
</feature>
<evidence type="ECO:0000256" key="1">
    <source>
        <dbReference type="SAM" id="MobiDB-lite"/>
    </source>
</evidence>
<dbReference type="EMBL" id="UEYP01000015">
    <property type="protein sequence ID" value="SSC64887.1"/>
    <property type="molecule type" value="Genomic_DNA"/>
</dbReference>
<reference evidence="3" key="1">
    <citation type="submission" date="2018-07" db="EMBL/GenBank/DDBJ databases">
        <authorList>
            <person name="Peiro R."/>
            <person name="Begona"/>
            <person name="Cbmso G."/>
            <person name="Lopez M."/>
            <person name="Gonzalez S."/>
        </authorList>
    </citation>
    <scope>NUCLEOTIDE SEQUENCE [LARGE SCALE GENOMIC DNA]</scope>
</reference>
<dbReference type="AlphaFoldDB" id="A0A376AB49"/>
<evidence type="ECO:0000313" key="3">
    <source>
        <dbReference type="Proteomes" id="UP000254764"/>
    </source>
</evidence>